<feature type="domain" description="RGS" evidence="2">
    <location>
        <begin position="267"/>
        <end position="304"/>
    </location>
</feature>
<dbReference type="EMBL" id="JBDODL010000421">
    <property type="protein sequence ID" value="MES1919853.1"/>
    <property type="molecule type" value="Genomic_DNA"/>
</dbReference>
<evidence type="ECO:0000313" key="3">
    <source>
        <dbReference type="EMBL" id="MES1919853.1"/>
    </source>
</evidence>
<accession>A0ABV2AKE3</accession>
<evidence type="ECO:0000313" key="4">
    <source>
        <dbReference type="Proteomes" id="UP001439008"/>
    </source>
</evidence>
<dbReference type="Pfam" id="PF00615">
    <property type="entry name" value="RGS"/>
    <property type="match status" value="1"/>
</dbReference>
<feature type="transmembrane region" description="Helical" evidence="1">
    <location>
        <begin position="198"/>
        <end position="216"/>
    </location>
</feature>
<dbReference type="InterPro" id="IPR036305">
    <property type="entry name" value="RGS_sf"/>
</dbReference>
<evidence type="ECO:0000256" key="1">
    <source>
        <dbReference type="SAM" id="Phobius"/>
    </source>
</evidence>
<dbReference type="InterPro" id="IPR044926">
    <property type="entry name" value="RGS_subdomain_2"/>
</dbReference>
<protein>
    <recommendedName>
        <fullName evidence="2">RGS domain-containing protein</fullName>
    </recommendedName>
</protein>
<feature type="transmembrane region" description="Helical" evidence="1">
    <location>
        <begin position="222"/>
        <end position="245"/>
    </location>
</feature>
<keyword evidence="1" id="KW-1133">Transmembrane helix</keyword>
<organism evidence="3 4">
    <name type="scientific">Bonamia ostreae</name>
    <dbReference type="NCBI Taxonomy" id="126728"/>
    <lineage>
        <taxon>Eukaryota</taxon>
        <taxon>Sar</taxon>
        <taxon>Rhizaria</taxon>
        <taxon>Endomyxa</taxon>
        <taxon>Ascetosporea</taxon>
        <taxon>Haplosporida</taxon>
        <taxon>Bonamia</taxon>
    </lineage>
</organism>
<feature type="transmembrane region" description="Helical" evidence="1">
    <location>
        <begin position="94"/>
        <end position="114"/>
    </location>
</feature>
<keyword evidence="1" id="KW-0472">Membrane</keyword>
<feature type="transmembrane region" description="Helical" evidence="1">
    <location>
        <begin position="126"/>
        <end position="148"/>
    </location>
</feature>
<dbReference type="SUPFAM" id="SSF48097">
    <property type="entry name" value="Regulator of G-protein signaling, RGS"/>
    <property type="match status" value="1"/>
</dbReference>
<keyword evidence="1" id="KW-0812">Transmembrane</keyword>
<evidence type="ECO:0000259" key="2">
    <source>
        <dbReference type="PROSITE" id="PS50132"/>
    </source>
</evidence>
<feature type="transmembrane region" description="Helical" evidence="1">
    <location>
        <begin position="52"/>
        <end position="74"/>
    </location>
</feature>
<dbReference type="Proteomes" id="UP001439008">
    <property type="component" value="Unassembled WGS sequence"/>
</dbReference>
<name>A0ABV2AKE3_9EUKA</name>
<feature type="transmembrane region" description="Helical" evidence="1">
    <location>
        <begin position="20"/>
        <end position="40"/>
    </location>
</feature>
<sequence length="337" mass="39481">MIDLNKSSGFNATTKLEVVIYFMAMSKLVEAVAYVVFILLRRKFMPLKKRSTRVLLAEVLLVLVTYEMTFAYRFGFLKDKKICWFLSVFKLNSALLFHLVLCIRAVAVWVSFSVQDHRFVFKKFWIARPMAIFLSLLMIIPNILAPMWEPRLLEMTARNCSVRGTMNLIFILSFDAFYLFFIYKMRKNKDSLYFRKELTTICAVNANIILVFIFNALKGFKIVSFVIQITILECTFIVIVIIPVIMTFRVEHKQKIVQKSVTDLPKTLGRILIDPADSLKFRHFLKKEFSVENLDFLEELKLFKLDTLSIGKNHHIEIYKRFIRPDGLQTVFNQICS</sequence>
<feature type="transmembrane region" description="Helical" evidence="1">
    <location>
        <begin position="168"/>
        <end position="186"/>
    </location>
</feature>
<dbReference type="Gene3D" id="1.10.167.10">
    <property type="entry name" value="Regulator of G-protein Signalling 4, domain 2"/>
    <property type="match status" value="1"/>
</dbReference>
<comment type="caution">
    <text evidence="3">The sequence shown here is derived from an EMBL/GenBank/DDBJ whole genome shotgun (WGS) entry which is preliminary data.</text>
</comment>
<proteinExistence type="predicted"/>
<dbReference type="InterPro" id="IPR016137">
    <property type="entry name" value="RGS"/>
</dbReference>
<gene>
    <name evidence="3" type="ORF">MHBO_001609</name>
</gene>
<reference evidence="3 4" key="1">
    <citation type="journal article" date="2024" name="BMC Biol.">
        <title>Comparative genomics of Ascetosporea gives new insight into the evolutionary basis for animal parasitism in Rhizaria.</title>
        <authorList>
            <person name="Hiltunen Thoren M."/>
            <person name="Onut-Brannstrom I."/>
            <person name="Alfjorden A."/>
            <person name="Peckova H."/>
            <person name="Swords F."/>
            <person name="Hooper C."/>
            <person name="Holzer A.S."/>
            <person name="Bass D."/>
            <person name="Burki F."/>
        </authorList>
    </citation>
    <scope>NUCLEOTIDE SEQUENCE [LARGE SCALE GENOMIC DNA]</scope>
    <source>
        <strain evidence="3">20-A016</strain>
    </source>
</reference>
<dbReference type="PROSITE" id="PS50132">
    <property type="entry name" value="RGS"/>
    <property type="match status" value="1"/>
</dbReference>
<keyword evidence="4" id="KW-1185">Reference proteome</keyword>